<dbReference type="OrthoDB" id="288590at2759"/>
<dbReference type="Gene3D" id="2.60.120.330">
    <property type="entry name" value="B-lactam Antibiotic, Isopenicillin N Synthase, Chain"/>
    <property type="match status" value="1"/>
</dbReference>
<organism evidence="4 5">
    <name type="scientific">Apostasia shenzhenica</name>
    <dbReference type="NCBI Taxonomy" id="1088818"/>
    <lineage>
        <taxon>Eukaryota</taxon>
        <taxon>Viridiplantae</taxon>
        <taxon>Streptophyta</taxon>
        <taxon>Embryophyta</taxon>
        <taxon>Tracheophyta</taxon>
        <taxon>Spermatophyta</taxon>
        <taxon>Magnoliopsida</taxon>
        <taxon>Liliopsida</taxon>
        <taxon>Asparagales</taxon>
        <taxon>Orchidaceae</taxon>
        <taxon>Apostasioideae</taxon>
        <taxon>Apostasia</taxon>
    </lineage>
</organism>
<dbReference type="EMBL" id="KZ451940">
    <property type="protein sequence ID" value="PKA60190.1"/>
    <property type="molecule type" value="Genomic_DNA"/>
</dbReference>
<evidence type="ECO:0000259" key="3">
    <source>
        <dbReference type="PROSITE" id="PS51471"/>
    </source>
</evidence>
<name>A0A2I0AXB8_9ASPA</name>
<evidence type="ECO:0000256" key="1">
    <source>
        <dbReference type="ARBA" id="ARBA00022723"/>
    </source>
</evidence>
<dbReference type="Proteomes" id="UP000236161">
    <property type="component" value="Unassembled WGS sequence"/>
</dbReference>
<evidence type="ECO:0000313" key="4">
    <source>
        <dbReference type="EMBL" id="PKA60190.1"/>
    </source>
</evidence>
<dbReference type="SUPFAM" id="SSF51197">
    <property type="entry name" value="Clavaminate synthase-like"/>
    <property type="match status" value="1"/>
</dbReference>
<dbReference type="Pfam" id="PF03171">
    <property type="entry name" value="2OG-FeII_Oxy"/>
    <property type="match status" value="1"/>
</dbReference>
<keyword evidence="2" id="KW-0408">Iron</keyword>
<keyword evidence="5" id="KW-1185">Reference proteome</keyword>
<sequence length="149" mass="16862">MAVNFYPRCPEPELTYGLPAHTDPNALTVLLQDPRAAGLQVLGPSGRWVAVDPRPEALVVNVGDQMQALSNGRYRSVWHRAVVSSERERLSVASFLCPCRSAVIESAEGLAGRHSPAVYRSFTYEEYYRKFWTRNLDQEHLLELFKNNN</sequence>
<gene>
    <name evidence="4" type="primary">DIOX2</name>
    <name evidence="4" type="ORF">AXF42_Ash021201</name>
</gene>
<dbReference type="GO" id="GO:0046872">
    <property type="term" value="F:metal ion binding"/>
    <property type="evidence" value="ECO:0007669"/>
    <property type="project" value="UniProtKB-KW"/>
</dbReference>
<proteinExistence type="predicted"/>
<evidence type="ECO:0000313" key="5">
    <source>
        <dbReference type="Proteomes" id="UP000236161"/>
    </source>
</evidence>
<feature type="domain" description="Fe2OG dioxygenase" evidence="3">
    <location>
        <begin position="1"/>
        <end position="98"/>
    </location>
</feature>
<dbReference type="GO" id="GO:0051213">
    <property type="term" value="F:dioxygenase activity"/>
    <property type="evidence" value="ECO:0007669"/>
    <property type="project" value="UniProtKB-KW"/>
</dbReference>
<dbReference type="InterPro" id="IPR027443">
    <property type="entry name" value="IPNS-like_sf"/>
</dbReference>
<dbReference type="PROSITE" id="PS51471">
    <property type="entry name" value="FE2OG_OXY"/>
    <property type="match status" value="1"/>
</dbReference>
<keyword evidence="1" id="KW-0479">Metal-binding</keyword>
<dbReference type="PANTHER" id="PTHR47991">
    <property type="entry name" value="OXOGLUTARATE/IRON-DEPENDENT DIOXYGENASE"/>
    <property type="match status" value="1"/>
</dbReference>
<dbReference type="InterPro" id="IPR044861">
    <property type="entry name" value="IPNS-like_FE2OG_OXY"/>
</dbReference>
<dbReference type="STRING" id="1088818.A0A2I0AXB8"/>
<dbReference type="AlphaFoldDB" id="A0A2I0AXB8"/>
<evidence type="ECO:0000256" key="2">
    <source>
        <dbReference type="ARBA" id="ARBA00023004"/>
    </source>
</evidence>
<accession>A0A2I0AXB8</accession>
<dbReference type="InterPro" id="IPR005123">
    <property type="entry name" value="Oxoglu/Fe-dep_dioxygenase_dom"/>
</dbReference>
<dbReference type="InterPro" id="IPR050295">
    <property type="entry name" value="Plant_2OG-oxidoreductases"/>
</dbReference>
<reference evidence="4 5" key="1">
    <citation type="journal article" date="2017" name="Nature">
        <title>The Apostasia genome and the evolution of orchids.</title>
        <authorList>
            <person name="Zhang G.Q."/>
            <person name="Liu K.W."/>
            <person name="Li Z."/>
            <person name="Lohaus R."/>
            <person name="Hsiao Y.Y."/>
            <person name="Niu S.C."/>
            <person name="Wang J.Y."/>
            <person name="Lin Y.C."/>
            <person name="Xu Q."/>
            <person name="Chen L.J."/>
            <person name="Yoshida K."/>
            <person name="Fujiwara S."/>
            <person name="Wang Z.W."/>
            <person name="Zhang Y.Q."/>
            <person name="Mitsuda N."/>
            <person name="Wang M."/>
            <person name="Liu G.H."/>
            <person name="Pecoraro L."/>
            <person name="Huang H.X."/>
            <person name="Xiao X.J."/>
            <person name="Lin M."/>
            <person name="Wu X.Y."/>
            <person name="Wu W.L."/>
            <person name="Chen Y.Y."/>
            <person name="Chang S.B."/>
            <person name="Sakamoto S."/>
            <person name="Ohme-Takagi M."/>
            <person name="Yagi M."/>
            <person name="Zeng S.J."/>
            <person name="Shen C.Y."/>
            <person name="Yeh C.M."/>
            <person name="Luo Y.B."/>
            <person name="Tsai W.C."/>
            <person name="Van de Peer Y."/>
            <person name="Liu Z.J."/>
        </authorList>
    </citation>
    <scope>NUCLEOTIDE SEQUENCE [LARGE SCALE GENOMIC DNA]</scope>
    <source>
        <strain evidence="5">cv. Shenzhen</strain>
        <tissue evidence="4">Stem</tissue>
    </source>
</reference>
<keyword evidence="4" id="KW-0560">Oxidoreductase</keyword>
<protein>
    <submittedName>
        <fullName evidence="4">Putative 2-oxoglutarate/Fe(II)-dependent dioxygenase</fullName>
    </submittedName>
</protein>
<keyword evidence="4" id="KW-0223">Dioxygenase</keyword>